<sequence>MKHDLELVNAVREMARTVMIADSASGVSIGAWRAAVVLMCRHYRVPEPDDVIAWVSDGKSSDADVTDWSQSFGMS</sequence>
<accession>A0A917EC69</accession>
<dbReference type="AlphaFoldDB" id="A0A917EC69"/>
<proteinExistence type="predicted"/>
<protein>
    <submittedName>
        <fullName evidence="1">Uncharacterized protein</fullName>
    </submittedName>
</protein>
<evidence type="ECO:0000313" key="2">
    <source>
        <dbReference type="Proteomes" id="UP000612855"/>
    </source>
</evidence>
<dbReference type="Proteomes" id="UP000612855">
    <property type="component" value="Unassembled WGS sequence"/>
</dbReference>
<evidence type="ECO:0000313" key="1">
    <source>
        <dbReference type="EMBL" id="GGE18734.1"/>
    </source>
</evidence>
<gene>
    <name evidence="1" type="ORF">GCM10011360_04350</name>
</gene>
<keyword evidence="2" id="KW-1185">Reference proteome</keyword>
<dbReference type="EMBL" id="BMFJ01000001">
    <property type="protein sequence ID" value="GGE18734.1"/>
    <property type="molecule type" value="Genomic_DNA"/>
</dbReference>
<name>A0A917EC69_9RHOB</name>
<reference evidence="2" key="1">
    <citation type="journal article" date="2019" name="Int. J. Syst. Evol. Microbiol.">
        <title>The Global Catalogue of Microorganisms (GCM) 10K type strain sequencing project: providing services to taxonomists for standard genome sequencing and annotation.</title>
        <authorList>
            <consortium name="The Broad Institute Genomics Platform"/>
            <consortium name="The Broad Institute Genome Sequencing Center for Infectious Disease"/>
            <person name="Wu L."/>
            <person name="Ma J."/>
        </authorList>
    </citation>
    <scope>NUCLEOTIDE SEQUENCE [LARGE SCALE GENOMIC DNA]</scope>
    <source>
        <strain evidence="2">CGMCC 1.12664</strain>
    </source>
</reference>
<comment type="caution">
    <text evidence="1">The sequence shown here is derived from an EMBL/GenBank/DDBJ whole genome shotgun (WGS) entry which is preliminary data.</text>
</comment>
<organism evidence="1 2">
    <name type="scientific">Primorskyibacter flagellatus</name>
    <dbReference type="NCBI Taxonomy" id="1387277"/>
    <lineage>
        <taxon>Bacteria</taxon>
        <taxon>Pseudomonadati</taxon>
        <taxon>Pseudomonadota</taxon>
        <taxon>Alphaproteobacteria</taxon>
        <taxon>Rhodobacterales</taxon>
        <taxon>Roseobacteraceae</taxon>
        <taxon>Primorskyibacter</taxon>
    </lineage>
</organism>
<dbReference type="RefSeq" id="WP_188475992.1">
    <property type="nucleotide sequence ID" value="NZ_BMFJ01000001.1"/>
</dbReference>